<gene>
    <name evidence="1" type="ORF">SLI_4058</name>
</gene>
<proteinExistence type="predicted"/>
<dbReference type="AlphaFoldDB" id="A0A7U9DRF9"/>
<dbReference type="Proteomes" id="UP000014062">
    <property type="component" value="Chromosome"/>
</dbReference>
<name>A0A7U9DRF9_STRLI</name>
<reference evidence="2" key="1">
    <citation type="journal article" date="2013" name="Genome Biol. Evol.">
        <title>The genome sequence of Streptomyces lividans 66 reveals a novel tRNA-dependent peptide biosynthetic system within a metal-related genomic island.</title>
        <authorList>
            <person name="Cruz-Morales P."/>
            <person name="Vijgenboom E."/>
            <person name="Iruegas-Bocardo F."/>
            <person name="Girard G."/>
            <person name="Yanez-Guerra L.A."/>
            <person name="Ramos-Aboites H.E."/>
            <person name="Pernodet J.L."/>
            <person name="Anne J."/>
            <person name="van Wezel G.P."/>
            <person name="Barona-Gomez F."/>
        </authorList>
    </citation>
    <scope>NUCLEOTIDE SEQUENCE [LARGE SCALE GENOMIC DNA]</scope>
    <source>
        <strain evidence="2">1326</strain>
    </source>
</reference>
<organism evidence="1 2">
    <name type="scientific">Streptomyces lividans 1326</name>
    <dbReference type="NCBI Taxonomy" id="1200984"/>
    <lineage>
        <taxon>Bacteria</taxon>
        <taxon>Bacillati</taxon>
        <taxon>Actinomycetota</taxon>
        <taxon>Actinomycetes</taxon>
        <taxon>Kitasatosporales</taxon>
        <taxon>Streptomycetaceae</taxon>
        <taxon>Streptomyces</taxon>
    </lineage>
</organism>
<evidence type="ECO:0000313" key="1">
    <source>
        <dbReference type="EMBL" id="EOY48769.1"/>
    </source>
</evidence>
<protein>
    <submittedName>
        <fullName evidence="1">Uncharacterized protein</fullName>
    </submittedName>
</protein>
<dbReference type="EMBL" id="CM001889">
    <property type="protein sequence ID" value="EOY48769.1"/>
    <property type="molecule type" value="Genomic_DNA"/>
</dbReference>
<sequence length="46" mass="5073">MSPGVGVGLEGGMQTHGTGPLGGRYTGGWWRRCQWRWRQSAGVLER</sequence>
<evidence type="ECO:0000313" key="2">
    <source>
        <dbReference type="Proteomes" id="UP000014062"/>
    </source>
</evidence>
<accession>A0A7U9DRF9</accession>